<dbReference type="Gene3D" id="3.90.226.10">
    <property type="entry name" value="2-enoyl-CoA Hydratase, Chain A, domain 1"/>
    <property type="match status" value="1"/>
</dbReference>
<sequence>MPSMRLVGNTAILDLGQSENRQSITWMQQVNELLDQVLAGPASALVTTGSGKFYSNGLDVLEADGPVELGPEYVRLLQELYRRLLVLPMPTVAAVNGHAFGGGALLAMAHDYRVMRAERGFFCFPEVNIGIAFTPGMAALVQAKLTAAQARDAMLTAQRFGGEQAVEAGLVDDAVPSEQLLERAVELASANLPQHPRTLGTVKEIMYANAVTALALPHRPGGVLGKERAEHRA</sequence>
<dbReference type="SUPFAM" id="SSF52096">
    <property type="entry name" value="ClpP/crotonase"/>
    <property type="match status" value="1"/>
</dbReference>
<protein>
    <submittedName>
        <fullName evidence="2">Enoyl-CoA hydratase</fullName>
    </submittedName>
</protein>
<keyword evidence="3" id="KW-1185">Reference proteome</keyword>
<dbReference type="eggNOG" id="COG1024">
    <property type="taxonomic scope" value="Bacteria"/>
</dbReference>
<dbReference type="PATRIC" id="fig|1276920.7.peg.212"/>
<evidence type="ECO:0000256" key="1">
    <source>
        <dbReference type="ARBA" id="ARBA00023098"/>
    </source>
</evidence>
<comment type="caution">
    <text evidence="2">The sequence shown here is derived from an EMBL/GenBank/DDBJ whole genome shotgun (WGS) entry which is preliminary data.</text>
</comment>
<dbReference type="InterPro" id="IPR001753">
    <property type="entry name" value="Enoyl-CoA_hydra/iso"/>
</dbReference>
<dbReference type="PANTHER" id="PTHR11941:SF75">
    <property type="entry name" value="ENOYL-COA HYDRATASE_ISOMERASE FAMILY PROTEIN"/>
    <property type="match status" value="1"/>
</dbReference>
<name>M7MYU1_9MICC</name>
<gene>
    <name evidence="2" type="primary">ysiB</name>
    <name evidence="2" type="ORF">ADIAG_00214</name>
</gene>
<dbReference type="PANTHER" id="PTHR11941">
    <property type="entry name" value="ENOYL-COA HYDRATASE-RELATED"/>
    <property type="match status" value="1"/>
</dbReference>
<proteinExistence type="predicted"/>
<dbReference type="FunFam" id="3.90.226.10:FF:000049">
    <property type="entry name" value="Enoyl-CoA delta isomerase 3"/>
    <property type="match status" value="1"/>
</dbReference>
<dbReference type="GO" id="GO:0006635">
    <property type="term" value="P:fatty acid beta-oxidation"/>
    <property type="evidence" value="ECO:0007669"/>
    <property type="project" value="TreeGrafter"/>
</dbReference>
<dbReference type="GO" id="GO:0004165">
    <property type="term" value="F:delta(3)-delta(2)-enoyl-CoA isomerase activity"/>
    <property type="evidence" value="ECO:0007669"/>
    <property type="project" value="TreeGrafter"/>
</dbReference>
<accession>M7MYU1</accession>
<dbReference type="InterPro" id="IPR029045">
    <property type="entry name" value="ClpP/crotonase-like_dom_sf"/>
</dbReference>
<dbReference type="CDD" id="cd06558">
    <property type="entry name" value="crotonase-like"/>
    <property type="match status" value="1"/>
</dbReference>
<dbReference type="AlphaFoldDB" id="M7MYU1"/>
<dbReference type="Proteomes" id="UP000012015">
    <property type="component" value="Unassembled WGS sequence"/>
</dbReference>
<reference evidence="2 3" key="1">
    <citation type="journal article" date="2013" name="Genome Announc.">
        <title>Draft Genome Sequence of Arthrobacter gangotriensis Strain Lz1yT, Isolated from a Penguin Rookery Soil Sample Collected in Antarctica, near the Indian Station Dakshin Gangotri.</title>
        <authorList>
            <person name="Shivaji S."/>
            <person name="Ara S."/>
            <person name="Bandi S."/>
            <person name="Singh A."/>
            <person name="Kumar Pinnaka A."/>
        </authorList>
    </citation>
    <scope>NUCLEOTIDE SEQUENCE [LARGE SCALE GENOMIC DNA]</scope>
    <source>
        <strain evidence="2 3">Lz1y</strain>
    </source>
</reference>
<evidence type="ECO:0000313" key="3">
    <source>
        <dbReference type="Proteomes" id="UP000012015"/>
    </source>
</evidence>
<evidence type="ECO:0000313" key="2">
    <source>
        <dbReference type="EMBL" id="EMR00207.1"/>
    </source>
</evidence>
<dbReference type="Pfam" id="PF00378">
    <property type="entry name" value="ECH_1"/>
    <property type="match status" value="1"/>
</dbReference>
<dbReference type="EMBL" id="AOCK01000001">
    <property type="protein sequence ID" value="EMR00207.1"/>
    <property type="molecule type" value="Genomic_DNA"/>
</dbReference>
<dbReference type="STRING" id="1276920.ADIAG_00214"/>
<organism evidence="2 3">
    <name type="scientific">Paeniglutamicibacter gangotriensis Lz1y</name>
    <dbReference type="NCBI Taxonomy" id="1276920"/>
    <lineage>
        <taxon>Bacteria</taxon>
        <taxon>Bacillati</taxon>
        <taxon>Actinomycetota</taxon>
        <taxon>Actinomycetes</taxon>
        <taxon>Micrococcales</taxon>
        <taxon>Micrococcaceae</taxon>
        <taxon>Paeniglutamicibacter</taxon>
    </lineage>
</organism>
<keyword evidence="1" id="KW-0443">Lipid metabolism</keyword>